<evidence type="ECO:0000259" key="4">
    <source>
        <dbReference type="PROSITE" id="PS50110"/>
    </source>
</evidence>
<sequence length="224" mass="24793">MTSILIIEDEPRIAGFIAKGLKSAGFTSETTASGEMGATLAVHGDFSLIVLDIGLPDIDGFEVLERIRGQGVATPVIMLTARSSVTDRVAGLESGADDYMPKPFSFEELLARIRLRLRAEPAEPAAGRSSATHLEHRGLVLDYRTRRVQVDGQWIDLSAREFTLAEVFLRNPGQVLSREQLLSNVWGFYFDPGSNVVDVYVSYLRNKLGKERFETVRGMGYRLV</sequence>
<evidence type="ECO:0000259" key="5">
    <source>
        <dbReference type="PROSITE" id="PS51755"/>
    </source>
</evidence>
<name>A0ABX7Y669_9ACTN</name>
<gene>
    <name evidence="6" type="ORF">J5A65_01745</name>
</gene>
<dbReference type="CDD" id="cd00383">
    <property type="entry name" value="trans_reg_C"/>
    <property type="match status" value="1"/>
</dbReference>
<feature type="modified residue" description="4-aspartylphosphate" evidence="2">
    <location>
        <position position="52"/>
    </location>
</feature>
<evidence type="ECO:0000313" key="7">
    <source>
        <dbReference type="Proteomes" id="UP000678513"/>
    </source>
</evidence>
<proteinExistence type="predicted"/>
<dbReference type="InterPro" id="IPR001789">
    <property type="entry name" value="Sig_transdc_resp-reg_receiver"/>
</dbReference>
<dbReference type="PANTHER" id="PTHR48111:SF38">
    <property type="entry name" value="TWO-COMPONENT RESPONSE REGULATOR"/>
    <property type="match status" value="1"/>
</dbReference>
<dbReference type="Gene3D" id="6.10.250.690">
    <property type="match status" value="1"/>
</dbReference>
<dbReference type="SMART" id="SM00448">
    <property type="entry name" value="REC"/>
    <property type="match status" value="1"/>
</dbReference>
<evidence type="ECO:0000256" key="3">
    <source>
        <dbReference type="PROSITE-ProRule" id="PRU01091"/>
    </source>
</evidence>
<feature type="domain" description="OmpR/PhoB-type" evidence="5">
    <location>
        <begin position="131"/>
        <end position="224"/>
    </location>
</feature>
<keyword evidence="2" id="KW-0597">Phosphoprotein</keyword>
<dbReference type="InterPro" id="IPR036388">
    <property type="entry name" value="WH-like_DNA-bd_sf"/>
</dbReference>
<dbReference type="PROSITE" id="PS51755">
    <property type="entry name" value="OMPR_PHOB"/>
    <property type="match status" value="1"/>
</dbReference>
<organism evidence="6 7">
    <name type="scientific">Arachnia rubra</name>
    <dbReference type="NCBI Taxonomy" id="1547448"/>
    <lineage>
        <taxon>Bacteria</taxon>
        <taxon>Bacillati</taxon>
        <taxon>Actinomycetota</taxon>
        <taxon>Actinomycetes</taxon>
        <taxon>Propionibacteriales</taxon>
        <taxon>Propionibacteriaceae</taxon>
        <taxon>Arachnia</taxon>
    </lineage>
</organism>
<keyword evidence="1 3" id="KW-0238">DNA-binding</keyword>
<dbReference type="PROSITE" id="PS50110">
    <property type="entry name" value="RESPONSE_REGULATORY"/>
    <property type="match status" value="1"/>
</dbReference>
<dbReference type="Gene3D" id="1.10.10.10">
    <property type="entry name" value="Winged helix-like DNA-binding domain superfamily/Winged helix DNA-binding domain"/>
    <property type="match status" value="1"/>
</dbReference>
<dbReference type="Gene3D" id="3.40.50.2300">
    <property type="match status" value="1"/>
</dbReference>
<dbReference type="SUPFAM" id="SSF52172">
    <property type="entry name" value="CheY-like"/>
    <property type="match status" value="1"/>
</dbReference>
<dbReference type="InterPro" id="IPR001867">
    <property type="entry name" value="OmpR/PhoB-type_DNA-bd"/>
</dbReference>
<dbReference type="Pfam" id="PF00486">
    <property type="entry name" value="Trans_reg_C"/>
    <property type="match status" value="1"/>
</dbReference>
<evidence type="ECO:0000313" key="6">
    <source>
        <dbReference type="EMBL" id="QUC08496.1"/>
    </source>
</evidence>
<dbReference type="InterPro" id="IPR039420">
    <property type="entry name" value="WalR-like"/>
</dbReference>
<keyword evidence="7" id="KW-1185">Reference proteome</keyword>
<dbReference type="PANTHER" id="PTHR48111">
    <property type="entry name" value="REGULATOR OF RPOS"/>
    <property type="match status" value="1"/>
</dbReference>
<dbReference type="InterPro" id="IPR011006">
    <property type="entry name" value="CheY-like_superfamily"/>
</dbReference>
<accession>A0ABX7Y669</accession>
<dbReference type="RefSeq" id="WP_212324472.1">
    <property type="nucleotide sequence ID" value="NZ_AP024463.1"/>
</dbReference>
<dbReference type="Pfam" id="PF00072">
    <property type="entry name" value="Response_reg"/>
    <property type="match status" value="1"/>
</dbReference>
<evidence type="ECO:0000256" key="2">
    <source>
        <dbReference type="PROSITE-ProRule" id="PRU00169"/>
    </source>
</evidence>
<dbReference type="Proteomes" id="UP000678513">
    <property type="component" value="Chromosome"/>
</dbReference>
<reference evidence="6 7" key="1">
    <citation type="submission" date="2021-03" db="EMBL/GenBank/DDBJ databases">
        <title>Human Oral Microbial Genomes.</title>
        <authorList>
            <person name="Johnston C.D."/>
            <person name="Chen T."/>
            <person name="Dewhirst F.E."/>
        </authorList>
    </citation>
    <scope>NUCLEOTIDE SEQUENCE [LARGE SCALE GENOMIC DNA]</scope>
    <source>
        <strain evidence="6 7">DSMZ 100122</strain>
    </source>
</reference>
<dbReference type="SMART" id="SM00862">
    <property type="entry name" value="Trans_reg_C"/>
    <property type="match status" value="1"/>
</dbReference>
<dbReference type="CDD" id="cd19935">
    <property type="entry name" value="REC_OmpR_CusR-like"/>
    <property type="match status" value="1"/>
</dbReference>
<feature type="DNA-binding region" description="OmpR/PhoB-type" evidence="3">
    <location>
        <begin position="131"/>
        <end position="224"/>
    </location>
</feature>
<feature type="domain" description="Response regulatory" evidence="4">
    <location>
        <begin position="3"/>
        <end position="117"/>
    </location>
</feature>
<protein>
    <submittedName>
        <fullName evidence="6">Response regulator transcription factor</fullName>
    </submittedName>
</protein>
<evidence type="ECO:0000256" key="1">
    <source>
        <dbReference type="ARBA" id="ARBA00023125"/>
    </source>
</evidence>
<dbReference type="EMBL" id="CP072384">
    <property type="protein sequence ID" value="QUC08496.1"/>
    <property type="molecule type" value="Genomic_DNA"/>
</dbReference>